<keyword evidence="1" id="KW-0812">Transmembrane</keyword>
<keyword evidence="1" id="KW-1133">Transmembrane helix</keyword>
<feature type="transmembrane region" description="Helical" evidence="1">
    <location>
        <begin position="60"/>
        <end position="78"/>
    </location>
</feature>
<evidence type="ECO:0008006" key="4">
    <source>
        <dbReference type="Google" id="ProtNLM"/>
    </source>
</evidence>
<keyword evidence="3" id="KW-1185">Reference proteome</keyword>
<proteinExistence type="predicted"/>
<protein>
    <recommendedName>
        <fullName evidence="4">Neuropeptide</fullName>
    </recommendedName>
</protein>
<evidence type="ECO:0000313" key="3">
    <source>
        <dbReference type="Proteomes" id="UP001152798"/>
    </source>
</evidence>
<sequence length="132" mass="14587">MGVIHQGLGTYYSSNNSVTEGGFLLYKPLPAFRWSSVHQLLSLNSSYSSYHHQLFDMSRVLFLSFLVIAFAMLVFDVASASYKKPPFNGSIFGKRSGPPTDYENAGKALSTMCEIASEACAAWFPVQENNLN</sequence>
<evidence type="ECO:0000256" key="1">
    <source>
        <dbReference type="SAM" id="Phobius"/>
    </source>
</evidence>
<accession>A0A9P0HH11</accession>
<gene>
    <name evidence="2" type="ORF">NEZAVI_LOCUS10576</name>
</gene>
<keyword evidence="1" id="KW-0472">Membrane</keyword>
<dbReference type="AlphaFoldDB" id="A0A9P0HH11"/>
<dbReference type="Proteomes" id="UP001152798">
    <property type="component" value="Chromosome 5"/>
</dbReference>
<dbReference type="EMBL" id="OV725081">
    <property type="protein sequence ID" value="CAH1401582.1"/>
    <property type="molecule type" value="Genomic_DNA"/>
</dbReference>
<name>A0A9P0HH11_NEZVI</name>
<evidence type="ECO:0000313" key="2">
    <source>
        <dbReference type="EMBL" id="CAH1401582.1"/>
    </source>
</evidence>
<organism evidence="2 3">
    <name type="scientific">Nezara viridula</name>
    <name type="common">Southern green stink bug</name>
    <name type="synonym">Cimex viridulus</name>
    <dbReference type="NCBI Taxonomy" id="85310"/>
    <lineage>
        <taxon>Eukaryota</taxon>
        <taxon>Metazoa</taxon>
        <taxon>Ecdysozoa</taxon>
        <taxon>Arthropoda</taxon>
        <taxon>Hexapoda</taxon>
        <taxon>Insecta</taxon>
        <taxon>Pterygota</taxon>
        <taxon>Neoptera</taxon>
        <taxon>Paraneoptera</taxon>
        <taxon>Hemiptera</taxon>
        <taxon>Heteroptera</taxon>
        <taxon>Panheteroptera</taxon>
        <taxon>Pentatomomorpha</taxon>
        <taxon>Pentatomoidea</taxon>
        <taxon>Pentatomidae</taxon>
        <taxon>Pentatominae</taxon>
        <taxon>Nezara</taxon>
    </lineage>
</organism>
<dbReference type="OrthoDB" id="8190180at2759"/>
<reference evidence="2" key="1">
    <citation type="submission" date="2022-01" db="EMBL/GenBank/DDBJ databases">
        <authorList>
            <person name="King R."/>
        </authorList>
    </citation>
    <scope>NUCLEOTIDE SEQUENCE</scope>
</reference>